<organism evidence="3 4">
    <name type="scientific">Mycena albidolilacea</name>
    <dbReference type="NCBI Taxonomy" id="1033008"/>
    <lineage>
        <taxon>Eukaryota</taxon>
        <taxon>Fungi</taxon>
        <taxon>Dikarya</taxon>
        <taxon>Basidiomycota</taxon>
        <taxon>Agaricomycotina</taxon>
        <taxon>Agaricomycetes</taxon>
        <taxon>Agaricomycetidae</taxon>
        <taxon>Agaricales</taxon>
        <taxon>Marasmiineae</taxon>
        <taxon>Mycenaceae</taxon>
        <taxon>Mycena</taxon>
    </lineage>
</organism>
<evidence type="ECO:0000313" key="3">
    <source>
        <dbReference type="EMBL" id="KAJ7312600.1"/>
    </source>
</evidence>
<proteinExistence type="predicted"/>
<evidence type="ECO:0000256" key="1">
    <source>
        <dbReference type="SAM" id="MobiDB-lite"/>
    </source>
</evidence>
<dbReference type="EMBL" id="JARIHO010000071">
    <property type="protein sequence ID" value="KAJ7312600.1"/>
    <property type="molecule type" value="Genomic_DNA"/>
</dbReference>
<feature type="transmembrane region" description="Helical" evidence="2">
    <location>
        <begin position="57"/>
        <end position="79"/>
    </location>
</feature>
<dbReference type="Proteomes" id="UP001218218">
    <property type="component" value="Unassembled WGS sequence"/>
</dbReference>
<keyword evidence="2" id="KW-0472">Membrane</keyword>
<keyword evidence="2" id="KW-0812">Transmembrane</keyword>
<comment type="caution">
    <text evidence="3">The sequence shown here is derived from an EMBL/GenBank/DDBJ whole genome shotgun (WGS) entry which is preliminary data.</text>
</comment>
<protein>
    <submittedName>
        <fullName evidence="3">Uncharacterized protein</fullName>
    </submittedName>
</protein>
<feature type="compositionally biased region" description="Basic and acidic residues" evidence="1">
    <location>
        <begin position="217"/>
        <end position="229"/>
    </location>
</feature>
<feature type="non-terminal residue" evidence="3">
    <location>
        <position position="321"/>
    </location>
</feature>
<reference evidence="3" key="1">
    <citation type="submission" date="2023-03" db="EMBL/GenBank/DDBJ databases">
        <title>Massive genome expansion in bonnet fungi (Mycena s.s.) driven by repeated elements and novel gene families across ecological guilds.</title>
        <authorList>
            <consortium name="Lawrence Berkeley National Laboratory"/>
            <person name="Harder C.B."/>
            <person name="Miyauchi S."/>
            <person name="Viragh M."/>
            <person name="Kuo A."/>
            <person name="Thoen E."/>
            <person name="Andreopoulos B."/>
            <person name="Lu D."/>
            <person name="Skrede I."/>
            <person name="Drula E."/>
            <person name="Henrissat B."/>
            <person name="Morin E."/>
            <person name="Kohler A."/>
            <person name="Barry K."/>
            <person name="LaButti K."/>
            <person name="Morin E."/>
            <person name="Salamov A."/>
            <person name="Lipzen A."/>
            <person name="Mereny Z."/>
            <person name="Hegedus B."/>
            <person name="Baldrian P."/>
            <person name="Stursova M."/>
            <person name="Weitz H."/>
            <person name="Taylor A."/>
            <person name="Grigoriev I.V."/>
            <person name="Nagy L.G."/>
            <person name="Martin F."/>
            <person name="Kauserud H."/>
        </authorList>
    </citation>
    <scope>NUCLEOTIDE SEQUENCE</scope>
    <source>
        <strain evidence="3">CBHHK002</strain>
    </source>
</reference>
<keyword evidence="4" id="KW-1185">Reference proteome</keyword>
<feature type="region of interest" description="Disordered" evidence="1">
    <location>
        <begin position="114"/>
        <end position="134"/>
    </location>
</feature>
<accession>A0AAD6Z9M4</accession>
<evidence type="ECO:0000256" key="2">
    <source>
        <dbReference type="SAM" id="Phobius"/>
    </source>
</evidence>
<feature type="region of interest" description="Disordered" evidence="1">
    <location>
        <begin position="217"/>
        <end position="239"/>
    </location>
</feature>
<keyword evidence="2" id="KW-1133">Transmembrane helix</keyword>
<sequence length="321" mass="34856">SFSKILTTSFLTPPQSISSSCPVNALPFTSLPQSSSPPIADSQSHTTLLSHRPGPGVIGAIAVMTLVAVFLLSFLAFFLSRRQRRIQQIQVEREKRIHAHRPFMLQYTKDTAAKGLSSPSSTVGSRSGWPAEDVSGTASRAISLPFPLHADRPRRPSITSLAGSAKTSHYTIRSHTSHVTGEAHSFGKDIAWKEAHYEDPGPLPVFCDRPSGPRRDISRSTPLHPEKKTNFALPTPTLHPGVVLRPNRNINNGSVASSGEAMWLLRRSTASASSVSSVYSTASIVPETSVSHIRDPDMVCRDSPYLSDLLVPSPPTIKRRT</sequence>
<gene>
    <name evidence="3" type="ORF">DFH08DRAFT_1044226</name>
</gene>
<evidence type="ECO:0000313" key="4">
    <source>
        <dbReference type="Proteomes" id="UP001218218"/>
    </source>
</evidence>
<feature type="compositionally biased region" description="Low complexity" evidence="1">
    <location>
        <begin position="115"/>
        <end position="128"/>
    </location>
</feature>
<dbReference type="AlphaFoldDB" id="A0AAD6Z9M4"/>
<name>A0AAD6Z9M4_9AGAR</name>